<evidence type="ECO:0000313" key="3">
    <source>
        <dbReference type="Proteomes" id="UP000632828"/>
    </source>
</evidence>
<feature type="transmembrane region" description="Helical" evidence="1">
    <location>
        <begin position="220"/>
        <end position="244"/>
    </location>
</feature>
<dbReference type="Proteomes" id="UP000632828">
    <property type="component" value="Unassembled WGS sequence"/>
</dbReference>
<keyword evidence="1" id="KW-0812">Transmembrane</keyword>
<feature type="transmembrane region" description="Helical" evidence="1">
    <location>
        <begin position="132"/>
        <end position="153"/>
    </location>
</feature>
<gene>
    <name evidence="2" type="ORF">ICT70_14200</name>
</gene>
<dbReference type="RefSeq" id="WP_191157770.1">
    <property type="nucleotide sequence ID" value="NZ_JACWUN010000022.1"/>
</dbReference>
<evidence type="ECO:0000256" key="1">
    <source>
        <dbReference type="SAM" id="Phobius"/>
    </source>
</evidence>
<accession>A0A8J6QVJ9</accession>
<name>A0A8J6QVJ9_9BACT</name>
<dbReference type="EMBL" id="JACWUN010000022">
    <property type="protein sequence ID" value="MBD1401810.1"/>
    <property type="molecule type" value="Genomic_DNA"/>
</dbReference>
<protein>
    <submittedName>
        <fullName evidence="2">Uncharacterized protein</fullName>
    </submittedName>
</protein>
<proteinExistence type="predicted"/>
<organism evidence="2 3">
    <name type="scientific">Pelovirga terrestris</name>
    <dbReference type="NCBI Taxonomy" id="2771352"/>
    <lineage>
        <taxon>Bacteria</taxon>
        <taxon>Pseudomonadati</taxon>
        <taxon>Thermodesulfobacteriota</taxon>
        <taxon>Desulfuromonadia</taxon>
        <taxon>Geobacterales</taxon>
        <taxon>Geobacteraceae</taxon>
        <taxon>Pelovirga</taxon>
    </lineage>
</organism>
<reference evidence="2" key="1">
    <citation type="submission" date="2020-09" db="EMBL/GenBank/DDBJ databases">
        <title>Pelobacter alkaliphilus sp. nov., a novel anaerobic arsenate-reducing bacterium from terrestrial mud volcano.</title>
        <authorList>
            <person name="Khomyakova M.A."/>
            <person name="Merkel A.Y."/>
            <person name="Slobodkin A.I."/>
        </authorList>
    </citation>
    <scope>NUCLEOTIDE SEQUENCE</scope>
    <source>
        <strain evidence="2">M08fum</strain>
    </source>
</reference>
<keyword evidence="1" id="KW-0472">Membrane</keyword>
<dbReference type="AlphaFoldDB" id="A0A8J6QVJ9"/>
<feature type="transmembrane region" description="Helical" evidence="1">
    <location>
        <begin position="97"/>
        <end position="120"/>
    </location>
</feature>
<comment type="caution">
    <text evidence="2">The sequence shown here is derived from an EMBL/GenBank/DDBJ whole genome shotgun (WGS) entry which is preliminary data.</text>
</comment>
<sequence length="264" mass="28699">MVALIILLIVAVSWSGYIDRQTENYVNQATVQALAAFATARVLNAGISVAKSVEVGAVVSVQPLEILDPVHDLVEQYSAIMKLAIGSLVIQKVLLEIVATGFFKVVLTLLAVLLLATLLVGSANQSTLMFKLFALACLVRFLLILAVGLNGLVDNIYVNNKTQQNMVELEVLSLEVDALTAAKVPDETSWHSGITSKFSAAIDLINLENLKRKAEVAVPAMLNLMALFILKTLLLPLLFLWLLLRGFRVIWGVNFGKVWSSVTV</sequence>
<keyword evidence="1" id="KW-1133">Transmembrane helix</keyword>
<keyword evidence="3" id="KW-1185">Reference proteome</keyword>
<evidence type="ECO:0000313" key="2">
    <source>
        <dbReference type="EMBL" id="MBD1401810.1"/>
    </source>
</evidence>